<evidence type="ECO:0000313" key="1">
    <source>
        <dbReference type="EMBL" id="CAK0843741.1"/>
    </source>
</evidence>
<dbReference type="EMBL" id="CAUYUJ010014604">
    <property type="protein sequence ID" value="CAK0843741.1"/>
    <property type="molecule type" value="Genomic_DNA"/>
</dbReference>
<protein>
    <submittedName>
        <fullName evidence="1">Uncharacterized protein</fullName>
    </submittedName>
</protein>
<organism evidence="1 2">
    <name type="scientific">Prorocentrum cordatum</name>
    <dbReference type="NCBI Taxonomy" id="2364126"/>
    <lineage>
        <taxon>Eukaryota</taxon>
        <taxon>Sar</taxon>
        <taxon>Alveolata</taxon>
        <taxon>Dinophyceae</taxon>
        <taxon>Prorocentrales</taxon>
        <taxon>Prorocentraceae</taxon>
        <taxon>Prorocentrum</taxon>
    </lineage>
</organism>
<accession>A0ABN9TDZ1</accession>
<evidence type="ECO:0000313" key="2">
    <source>
        <dbReference type="Proteomes" id="UP001189429"/>
    </source>
</evidence>
<reference evidence="1" key="1">
    <citation type="submission" date="2023-10" db="EMBL/GenBank/DDBJ databases">
        <authorList>
            <person name="Chen Y."/>
            <person name="Shah S."/>
            <person name="Dougan E. K."/>
            <person name="Thang M."/>
            <person name="Chan C."/>
        </authorList>
    </citation>
    <scope>NUCLEOTIDE SEQUENCE [LARGE SCALE GENOMIC DNA]</scope>
</reference>
<proteinExistence type="predicted"/>
<sequence length="703" mass="76358">MAGVLSTHTKQRLDELIARGLQSSTDGVNAIFLDTIEILKGEHLIRLVRNENAAKFFAHPRNRFGLGLSPHQAHRAGAKICGIGADKAALTNAFAIGMQVEGPMRQAAVDFNRSVITRSNGMLAQPTGQEMYLAVGRGHTVAFCRAAQAGCSTPNEKIKDGSGTIDIQKLFKDKVFKSMIQDGWDWWIISAVVDRECPRHADLAQKALNANNHVASLIGEVEAAQMMAEYLKDGDQADDNLEEMAQESVRSMGCPCSPYVDSIIKFVRIYAGGIGAPHIQFIDKVAKQFHATGVTFYDSSGQYPLIRNAMVLANLTSNTREDGIAKLLSRTDVVKVASKAKAETAAECEATLRAAAIIVKFLRGGGKIKPDDELGPLGRIWVRVALYATDKGNKGDEARPMELPDIQSQFLDELSAAVGAEVTCDSWESAWKKTGYSKNAEDAGASAAPCKKPKVVADMQDHEDPAWICSQKGIFQGCIVIKKDAAGDPEGLHKLVGFADGVQLQQLLSYVGAQNGIAFSIAVKGFMDKWTLYNGTALPKHWVDGESPTACPGTVYAWGTDWTKAGLFIAIHEIYEAHDDLKFFRCPDVVMTKREFKKGALVLAPMVPLSNISLKKTAGAWGLGKHNAGKQEFFATKPVRQPATAEIDASYGISAFWWVKTSGDTKAVNMHTKIMDHLGVSIPCLCNTTRAIKAHETLVCFKK</sequence>
<keyword evidence="2" id="KW-1185">Reference proteome</keyword>
<name>A0ABN9TDZ1_9DINO</name>
<comment type="caution">
    <text evidence="1">The sequence shown here is derived from an EMBL/GenBank/DDBJ whole genome shotgun (WGS) entry which is preliminary data.</text>
</comment>
<gene>
    <name evidence="1" type="ORF">PCOR1329_LOCUS37992</name>
</gene>
<dbReference type="Proteomes" id="UP001189429">
    <property type="component" value="Unassembled WGS sequence"/>
</dbReference>